<name>A0AA41VAM3_PAPNU</name>
<evidence type="ECO:0000256" key="5">
    <source>
        <dbReference type="SAM" id="SignalP"/>
    </source>
</evidence>
<dbReference type="PANTHER" id="PTHR14110">
    <property type="entry name" value="MITOCHONDRIAL IMPORT INNER MEMBRANE TRANSLOCASE SUBUNIT TIM22"/>
    <property type="match status" value="1"/>
</dbReference>
<accession>A0AA41VAM3</accession>
<keyword evidence="2" id="KW-0812">Transmembrane</keyword>
<dbReference type="GO" id="GO:0009706">
    <property type="term" value="C:chloroplast inner membrane"/>
    <property type="evidence" value="ECO:0007669"/>
    <property type="project" value="TreeGrafter"/>
</dbReference>
<dbReference type="Gene3D" id="1.10.150.50">
    <property type="entry name" value="Transcription Factor, Ets-1"/>
    <property type="match status" value="1"/>
</dbReference>
<evidence type="ECO:0000313" key="8">
    <source>
        <dbReference type="Proteomes" id="UP001177140"/>
    </source>
</evidence>
<keyword evidence="3" id="KW-1133">Transmembrane helix</keyword>
<evidence type="ECO:0000259" key="6">
    <source>
        <dbReference type="Pfam" id="PF07647"/>
    </source>
</evidence>
<feature type="domain" description="SAM" evidence="6">
    <location>
        <begin position="236"/>
        <end position="282"/>
    </location>
</feature>
<evidence type="ECO:0000256" key="1">
    <source>
        <dbReference type="ARBA" id="ARBA00004141"/>
    </source>
</evidence>
<proteinExistence type="predicted"/>
<dbReference type="GO" id="GO:0008320">
    <property type="term" value="F:protein transmembrane transporter activity"/>
    <property type="evidence" value="ECO:0007669"/>
    <property type="project" value="TreeGrafter"/>
</dbReference>
<evidence type="ECO:0000256" key="4">
    <source>
        <dbReference type="ARBA" id="ARBA00023136"/>
    </source>
</evidence>
<evidence type="ECO:0000256" key="3">
    <source>
        <dbReference type="ARBA" id="ARBA00022989"/>
    </source>
</evidence>
<evidence type="ECO:0000313" key="7">
    <source>
        <dbReference type="EMBL" id="MCL7037761.1"/>
    </source>
</evidence>
<feature type="signal peptide" evidence="5">
    <location>
        <begin position="1"/>
        <end position="18"/>
    </location>
</feature>
<dbReference type="InterPro" id="IPR001660">
    <property type="entry name" value="SAM"/>
</dbReference>
<dbReference type="Proteomes" id="UP001177140">
    <property type="component" value="Unassembled WGS sequence"/>
</dbReference>
<sequence>MASLSLLNCLVRVWFCFASPKKENQKQRGGGGRRRVRVLMEGGGSVTLPLHNKNNNLNFKSVCTQVQTKWGELEKGWEELEKGFHGWVSKQPWVVQAAAFTAPYLVQGVAAGLIYGSLAQSELANCFFPFQYFGSTRLLQVRNFSILRGTDGAMVCTLKKLRGGRDDTPARALAAFTSGYLFQMFTKTPPCGGPDAIVAGLILAVCHGLLYQVEQGSSQPPVKDTCFTRTRCMLLNLGFQNYENNFKKNLLTDDVLPLLNKSDLEEAGIPLGPTLQILNHIKREPDLLKKRES</sequence>
<feature type="chain" id="PRO_5041398722" description="SAM domain-containing protein" evidence="5">
    <location>
        <begin position="19"/>
        <end position="293"/>
    </location>
</feature>
<dbReference type="AlphaFoldDB" id="A0AA41VAM3"/>
<dbReference type="GO" id="GO:0042721">
    <property type="term" value="C:TIM22 mitochondrial import inner membrane insertion complex"/>
    <property type="evidence" value="ECO:0007669"/>
    <property type="project" value="InterPro"/>
</dbReference>
<dbReference type="GO" id="GO:0045036">
    <property type="term" value="P:protein targeting to chloroplast"/>
    <property type="evidence" value="ECO:0007669"/>
    <property type="project" value="TreeGrafter"/>
</dbReference>
<evidence type="ECO:0000256" key="2">
    <source>
        <dbReference type="ARBA" id="ARBA00022692"/>
    </source>
</evidence>
<gene>
    <name evidence="7" type="ORF">MKW94_006927</name>
</gene>
<reference evidence="7" key="1">
    <citation type="submission" date="2022-03" db="EMBL/GenBank/DDBJ databases">
        <title>A functionally conserved STORR gene fusion in Papaver species that diverged 16.8 million years ago.</title>
        <authorList>
            <person name="Catania T."/>
        </authorList>
    </citation>
    <scope>NUCLEOTIDE SEQUENCE</scope>
    <source>
        <strain evidence="7">S-191538</strain>
    </source>
</reference>
<dbReference type="SUPFAM" id="SSF47769">
    <property type="entry name" value="SAM/Pointed domain"/>
    <property type="match status" value="1"/>
</dbReference>
<keyword evidence="8" id="KW-1185">Reference proteome</keyword>
<dbReference type="GO" id="GO:0045039">
    <property type="term" value="P:protein insertion into mitochondrial inner membrane"/>
    <property type="evidence" value="ECO:0007669"/>
    <property type="project" value="InterPro"/>
</dbReference>
<keyword evidence="5" id="KW-0732">Signal</keyword>
<dbReference type="InterPro" id="IPR013761">
    <property type="entry name" value="SAM/pointed_sf"/>
</dbReference>
<dbReference type="Pfam" id="PF07647">
    <property type="entry name" value="SAM_2"/>
    <property type="match status" value="1"/>
</dbReference>
<protein>
    <recommendedName>
        <fullName evidence="6">SAM domain-containing protein</fullName>
    </recommendedName>
</protein>
<dbReference type="EMBL" id="JAJJMA010182854">
    <property type="protein sequence ID" value="MCL7037761.1"/>
    <property type="molecule type" value="Genomic_DNA"/>
</dbReference>
<keyword evidence="4" id="KW-0472">Membrane</keyword>
<organism evidence="7 8">
    <name type="scientific">Papaver nudicaule</name>
    <name type="common">Iceland poppy</name>
    <dbReference type="NCBI Taxonomy" id="74823"/>
    <lineage>
        <taxon>Eukaryota</taxon>
        <taxon>Viridiplantae</taxon>
        <taxon>Streptophyta</taxon>
        <taxon>Embryophyta</taxon>
        <taxon>Tracheophyta</taxon>
        <taxon>Spermatophyta</taxon>
        <taxon>Magnoliopsida</taxon>
        <taxon>Ranunculales</taxon>
        <taxon>Papaveraceae</taxon>
        <taxon>Papaveroideae</taxon>
        <taxon>Papaver</taxon>
    </lineage>
</organism>
<comment type="subcellular location">
    <subcellularLocation>
        <location evidence="1">Membrane</location>
        <topology evidence="1">Multi-pass membrane protein</topology>
    </subcellularLocation>
</comment>
<comment type="caution">
    <text evidence="7">The sequence shown here is derived from an EMBL/GenBank/DDBJ whole genome shotgun (WGS) entry which is preliminary data.</text>
</comment>
<dbReference type="CDD" id="cd09487">
    <property type="entry name" value="SAM_superfamily"/>
    <property type="match status" value="1"/>
</dbReference>
<dbReference type="PANTHER" id="PTHR14110:SF6">
    <property type="entry name" value="OS04G0405100 PROTEIN"/>
    <property type="match status" value="1"/>
</dbReference>
<dbReference type="InterPro" id="IPR039175">
    <property type="entry name" value="TIM22"/>
</dbReference>